<dbReference type="InterPro" id="IPR016170">
    <property type="entry name" value="Cytok_DH_C_sf"/>
</dbReference>
<dbReference type="InterPro" id="IPR016169">
    <property type="entry name" value="FAD-bd_PCMH_sub2"/>
</dbReference>
<name>A0ABT2A9U0_9BURK</name>
<dbReference type="SUPFAM" id="SSF56176">
    <property type="entry name" value="FAD-binding/transporter-associated domain-like"/>
    <property type="match status" value="1"/>
</dbReference>
<dbReference type="PANTHER" id="PTHR11748:SF111">
    <property type="entry name" value="D-LACTATE DEHYDROGENASE, MITOCHONDRIAL-RELATED"/>
    <property type="match status" value="1"/>
</dbReference>
<dbReference type="Gene3D" id="3.40.462.10">
    <property type="entry name" value="FAD-linked oxidases, C-terminal domain"/>
    <property type="match status" value="1"/>
</dbReference>
<keyword evidence="6" id="KW-1185">Reference proteome</keyword>
<comment type="similarity">
    <text evidence="1">Belongs to the FAD-binding oxidoreductase/transferase type 4 family.</text>
</comment>
<dbReference type="InterPro" id="IPR016164">
    <property type="entry name" value="FAD-linked_Oxase-like_C"/>
</dbReference>
<evidence type="ECO:0000259" key="4">
    <source>
        <dbReference type="PROSITE" id="PS51387"/>
    </source>
</evidence>
<evidence type="ECO:0000256" key="1">
    <source>
        <dbReference type="ARBA" id="ARBA00008000"/>
    </source>
</evidence>
<dbReference type="PANTHER" id="PTHR11748">
    <property type="entry name" value="D-LACTATE DEHYDROGENASE"/>
    <property type="match status" value="1"/>
</dbReference>
<keyword evidence="2" id="KW-0285">Flavoprotein</keyword>
<evidence type="ECO:0000256" key="3">
    <source>
        <dbReference type="ARBA" id="ARBA00022827"/>
    </source>
</evidence>
<evidence type="ECO:0000256" key="2">
    <source>
        <dbReference type="ARBA" id="ARBA00022630"/>
    </source>
</evidence>
<dbReference type="InterPro" id="IPR036318">
    <property type="entry name" value="FAD-bd_PCMH-like_sf"/>
</dbReference>
<dbReference type="EMBL" id="JANUGX010000022">
    <property type="protein sequence ID" value="MCS0590969.1"/>
    <property type="molecule type" value="Genomic_DNA"/>
</dbReference>
<sequence length="537" mass="58417">MQDTTNQLAPAIDAWQAMLGPDNVLQGDAAVQAWGADTTGAARRLPAALRIRDSKLLPEVMRIAQRFRIPVHPISTGNNWGYGTALAARDGCVIIDLSQLRAILHFDREMGVVTLEPGVTQGMLAEFLAKNDLPFMVPTTGAGPHCSLLGNALERGYGVTPITDHFAAVTDLEAVLADGSLYRSAMREAGGEDIARLFKWGIGPYASGLFTQSGLGIVTRMSIMLARRPEKVKVCLFSLKDDSLLEPAIEKIRTILGRLPGTVGGLNLMNRHRVLAMSAPYPASQVGADGLIPPDVIEALGGQYQILPWTGFGTLYGTARMVKAAQKEIRAELKGVASRLLFLSQDNANTLLKLSRWIPGPAGRRLSSTASTLASSMELVLGRPNETALPLAYWRNPQPHGDGPRDPARDGCGLIWYAPLVPMRGAGARAYVQTVREITRRHGIEPLLTFTSLSDKLFDSTVPLLFDRNSPAAVAAAQACYRELIAAGRERGWFPYRLAVDAMPELQGWLDDSARLHARLRREFDPHDLLAPGRYHV</sequence>
<comment type="caution">
    <text evidence="5">The sequence shown here is derived from an EMBL/GenBank/DDBJ whole genome shotgun (WGS) entry which is preliminary data.</text>
</comment>
<dbReference type="InterPro" id="IPR016166">
    <property type="entry name" value="FAD-bd_PCMH"/>
</dbReference>
<dbReference type="InterPro" id="IPR006094">
    <property type="entry name" value="Oxid_FAD_bind_N"/>
</dbReference>
<feature type="domain" description="FAD-binding PCMH-type" evidence="4">
    <location>
        <begin position="41"/>
        <end position="228"/>
    </location>
</feature>
<dbReference type="RefSeq" id="WP_258846744.1">
    <property type="nucleotide sequence ID" value="NZ_JANUGX010000022.1"/>
</dbReference>
<dbReference type="Pfam" id="PF01565">
    <property type="entry name" value="FAD_binding_4"/>
    <property type="match status" value="1"/>
</dbReference>
<evidence type="ECO:0000313" key="6">
    <source>
        <dbReference type="Proteomes" id="UP001205560"/>
    </source>
</evidence>
<keyword evidence="3" id="KW-0274">FAD</keyword>
<proteinExistence type="inferred from homology"/>
<accession>A0ABT2A9U0</accession>
<protein>
    <submittedName>
        <fullName evidence="5">FAD-binding protein</fullName>
    </submittedName>
</protein>
<organism evidence="5 6">
    <name type="scientific">Massilia norwichensis</name>
    <dbReference type="NCBI Taxonomy" id="1442366"/>
    <lineage>
        <taxon>Bacteria</taxon>
        <taxon>Pseudomonadati</taxon>
        <taxon>Pseudomonadota</taxon>
        <taxon>Betaproteobacteria</taxon>
        <taxon>Burkholderiales</taxon>
        <taxon>Oxalobacteraceae</taxon>
        <taxon>Telluria group</taxon>
        <taxon>Massilia</taxon>
    </lineage>
</organism>
<dbReference type="SUPFAM" id="SSF55103">
    <property type="entry name" value="FAD-linked oxidases, C-terminal domain"/>
    <property type="match status" value="1"/>
</dbReference>
<evidence type="ECO:0000313" key="5">
    <source>
        <dbReference type="EMBL" id="MCS0590969.1"/>
    </source>
</evidence>
<dbReference type="InterPro" id="IPR016167">
    <property type="entry name" value="FAD-bd_PCMH_sub1"/>
</dbReference>
<dbReference type="Gene3D" id="3.30.465.10">
    <property type="match status" value="1"/>
</dbReference>
<gene>
    <name evidence="5" type="ORF">NX782_17405</name>
</gene>
<dbReference type="Gene3D" id="3.30.43.10">
    <property type="entry name" value="Uridine Diphospho-n-acetylenolpyruvylglucosamine Reductase, domain 2"/>
    <property type="match status" value="1"/>
</dbReference>
<reference evidence="5 6" key="1">
    <citation type="submission" date="2022-08" db="EMBL/GenBank/DDBJ databases">
        <title>Reclassification of Massilia species as members of the genera Telluria, Duganella, Pseudoduganella, Mokoshia gen. nov. and Zemynaea gen. nov. using orthogonal and non-orthogonal genome-based approaches.</title>
        <authorList>
            <person name="Bowman J.P."/>
        </authorList>
    </citation>
    <scope>NUCLEOTIDE SEQUENCE [LARGE SCALE GENOMIC DNA]</scope>
    <source>
        <strain evidence="5 6">LMG 28164</strain>
    </source>
</reference>
<dbReference type="Proteomes" id="UP001205560">
    <property type="component" value="Unassembled WGS sequence"/>
</dbReference>
<dbReference type="PROSITE" id="PS51387">
    <property type="entry name" value="FAD_PCMH"/>
    <property type="match status" value="1"/>
</dbReference>